<gene>
    <name evidence="1" type="ORF">QOZ93_002296</name>
</gene>
<organism evidence="1 2">
    <name type="scientific">Hathewaya limosa</name>
    <name type="common">Clostridium limosum</name>
    <dbReference type="NCBI Taxonomy" id="1536"/>
    <lineage>
        <taxon>Bacteria</taxon>
        <taxon>Bacillati</taxon>
        <taxon>Bacillota</taxon>
        <taxon>Clostridia</taxon>
        <taxon>Eubacteriales</taxon>
        <taxon>Clostridiaceae</taxon>
        <taxon>Hathewaya</taxon>
    </lineage>
</organism>
<dbReference type="Proteomes" id="UP001224418">
    <property type="component" value="Unassembled WGS sequence"/>
</dbReference>
<evidence type="ECO:0000313" key="1">
    <source>
        <dbReference type="EMBL" id="MDQ0480548.1"/>
    </source>
</evidence>
<dbReference type="PROSITE" id="PS51257">
    <property type="entry name" value="PROKAR_LIPOPROTEIN"/>
    <property type="match status" value="1"/>
</dbReference>
<evidence type="ECO:0000313" key="2">
    <source>
        <dbReference type="Proteomes" id="UP001224418"/>
    </source>
</evidence>
<protein>
    <recommendedName>
        <fullName evidence="3">Lipoprotein</fullName>
    </recommendedName>
</protein>
<sequence length="308" mass="36245">MKKFFSLMLVLVLVNILISCSFFSSNSSLLEKAINKTNNLKKIQGSYNISLHRSKEKPRIILNSNFTFDEDKNKFLNKLYFNFGENGSNLNKTLITYIEDNQLYIKLPDFNKFISLHSTDHVDDYVNNLQNCELLLNNSMKNFKIFINNLLREKNVSFKSKKEFSYLNLTLEHDEIKLLLNNFINENLNTLLDIFVENAVNELNKDDNNLTKTEKELNKNHLKELSNTNYKKFFKNMDISKMDISLSIDKKSSLIKAYETSTKLLINSKTFFLDIDYNLINYGEKCEFHNTNINNTIPYKEFINKLYE</sequence>
<comment type="caution">
    <text evidence="1">The sequence shown here is derived from an EMBL/GenBank/DDBJ whole genome shotgun (WGS) entry which is preliminary data.</text>
</comment>
<reference evidence="1 2" key="1">
    <citation type="submission" date="2023-07" db="EMBL/GenBank/DDBJ databases">
        <title>Genomic Encyclopedia of Type Strains, Phase IV (KMG-IV): sequencing the most valuable type-strain genomes for metagenomic binning, comparative biology and taxonomic classification.</title>
        <authorList>
            <person name="Goeker M."/>
        </authorList>
    </citation>
    <scope>NUCLEOTIDE SEQUENCE [LARGE SCALE GENOMIC DNA]</scope>
    <source>
        <strain evidence="1 2">DSM 1400</strain>
    </source>
</reference>
<dbReference type="RefSeq" id="WP_307356592.1">
    <property type="nucleotide sequence ID" value="NZ_BAAACJ010000010.1"/>
</dbReference>
<name>A0ABU0JWM6_HATLI</name>
<evidence type="ECO:0008006" key="3">
    <source>
        <dbReference type="Google" id="ProtNLM"/>
    </source>
</evidence>
<proteinExistence type="predicted"/>
<dbReference type="EMBL" id="JAUSWN010000022">
    <property type="protein sequence ID" value="MDQ0480548.1"/>
    <property type="molecule type" value="Genomic_DNA"/>
</dbReference>
<accession>A0ABU0JWM6</accession>
<keyword evidence="2" id="KW-1185">Reference proteome</keyword>